<evidence type="ECO:0000313" key="7">
    <source>
        <dbReference type="Proteomes" id="UP000317909"/>
    </source>
</evidence>
<evidence type="ECO:0000313" key="6">
    <source>
        <dbReference type="EMBL" id="QDT76160.1"/>
    </source>
</evidence>
<dbReference type="Gene3D" id="1.10.4040.10">
    <property type="entry name" value="Penicillinase repressor domain"/>
    <property type="match status" value="1"/>
</dbReference>
<dbReference type="KEGG" id="llh:I41_54050"/>
<dbReference type="PIRSF" id="PIRSF019455">
    <property type="entry name" value="CopR_AtkY"/>
    <property type="match status" value="1"/>
</dbReference>
<reference evidence="6 7" key="1">
    <citation type="submission" date="2019-02" db="EMBL/GenBank/DDBJ databases">
        <title>Deep-cultivation of Planctomycetes and their phenomic and genomic characterization uncovers novel biology.</title>
        <authorList>
            <person name="Wiegand S."/>
            <person name="Jogler M."/>
            <person name="Boedeker C."/>
            <person name="Pinto D."/>
            <person name="Vollmers J."/>
            <person name="Rivas-Marin E."/>
            <person name="Kohn T."/>
            <person name="Peeters S.H."/>
            <person name="Heuer A."/>
            <person name="Rast P."/>
            <person name="Oberbeckmann S."/>
            <person name="Bunk B."/>
            <person name="Jeske O."/>
            <person name="Meyerdierks A."/>
            <person name="Storesund J.E."/>
            <person name="Kallscheuer N."/>
            <person name="Luecker S."/>
            <person name="Lage O.M."/>
            <person name="Pohl T."/>
            <person name="Merkel B.J."/>
            <person name="Hornburger P."/>
            <person name="Mueller R.-W."/>
            <person name="Bruemmer F."/>
            <person name="Labrenz M."/>
            <person name="Spormann A.M."/>
            <person name="Op den Camp H."/>
            <person name="Overmann J."/>
            <person name="Amann R."/>
            <person name="Jetten M.S.M."/>
            <person name="Mascher T."/>
            <person name="Medema M.H."/>
            <person name="Devos D.P."/>
            <person name="Kaster A.-K."/>
            <person name="Ovreas L."/>
            <person name="Rohde M."/>
            <person name="Galperin M.Y."/>
            <person name="Jogler C."/>
        </authorList>
    </citation>
    <scope>NUCLEOTIDE SEQUENCE [LARGE SCALE GENOMIC DNA]</scope>
    <source>
        <strain evidence="6 7">I41</strain>
    </source>
</reference>
<dbReference type="EMBL" id="CP036339">
    <property type="protein sequence ID" value="QDT76160.1"/>
    <property type="molecule type" value="Genomic_DNA"/>
</dbReference>
<organism evidence="6 7">
    <name type="scientific">Lacipirellula limnantheis</name>
    <dbReference type="NCBI Taxonomy" id="2528024"/>
    <lineage>
        <taxon>Bacteria</taxon>
        <taxon>Pseudomonadati</taxon>
        <taxon>Planctomycetota</taxon>
        <taxon>Planctomycetia</taxon>
        <taxon>Pirellulales</taxon>
        <taxon>Lacipirellulaceae</taxon>
        <taxon>Lacipirellula</taxon>
    </lineage>
</organism>
<comment type="similarity">
    <text evidence="1">Belongs to the BlaI transcriptional regulatory family.</text>
</comment>
<dbReference type="GO" id="GO:0003677">
    <property type="term" value="F:DNA binding"/>
    <property type="evidence" value="ECO:0007669"/>
    <property type="project" value="UniProtKB-KW"/>
</dbReference>
<dbReference type="InterPro" id="IPR036390">
    <property type="entry name" value="WH_DNA-bd_sf"/>
</dbReference>
<proteinExistence type="inferred from homology"/>
<keyword evidence="4" id="KW-0804">Transcription</keyword>
<keyword evidence="2" id="KW-0805">Transcription regulation</keyword>
<dbReference type="SUPFAM" id="SSF46785">
    <property type="entry name" value="Winged helix' DNA-binding domain"/>
    <property type="match status" value="1"/>
</dbReference>
<dbReference type="Pfam" id="PF03965">
    <property type="entry name" value="Penicillinase_R"/>
    <property type="match status" value="1"/>
</dbReference>
<dbReference type="AlphaFoldDB" id="A0A517U6F7"/>
<evidence type="ECO:0000256" key="2">
    <source>
        <dbReference type="ARBA" id="ARBA00023015"/>
    </source>
</evidence>
<dbReference type="InterPro" id="IPR005650">
    <property type="entry name" value="BlaI_family"/>
</dbReference>
<dbReference type="Proteomes" id="UP000317909">
    <property type="component" value="Chromosome"/>
</dbReference>
<feature type="region of interest" description="Disordered" evidence="5">
    <location>
        <begin position="121"/>
        <end position="144"/>
    </location>
</feature>
<dbReference type="InterPro" id="IPR036388">
    <property type="entry name" value="WH-like_DNA-bd_sf"/>
</dbReference>
<evidence type="ECO:0000256" key="3">
    <source>
        <dbReference type="ARBA" id="ARBA00023125"/>
    </source>
</evidence>
<protein>
    <submittedName>
        <fullName evidence="6">Transcriptional regulator BlaI</fullName>
    </submittedName>
</protein>
<sequence>MPRAPSPHPTDVELQILQALWTRGPSSLSQLCEALRAQREVAATTVATMLRVMSDKGLVKRTGSGRGATWSALATQQRTEAGMVGALVDRLFDGAADRLAAHLVEGGQLNPTQLAELRALIDQQGGKGDKRNATTKTRRHKGDH</sequence>
<dbReference type="RefSeq" id="WP_145435908.1">
    <property type="nucleotide sequence ID" value="NZ_CP036339.1"/>
</dbReference>
<evidence type="ECO:0000256" key="1">
    <source>
        <dbReference type="ARBA" id="ARBA00011046"/>
    </source>
</evidence>
<evidence type="ECO:0000256" key="5">
    <source>
        <dbReference type="SAM" id="MobiDB-lite"/>
    </source>
</evidence>
<dbReference type="OrthoDB" id="280196at2"/>
<gene>
    <name evidence="6" type="primary">blaI_3</name>
    <name evidence="6" type="ORF">I41_54050</name>
</gene>
<keyword evidence="3" id="KW-0238">DNA-binding</keyword>
<dbReference type="GO" id="GO:0045892">
    <property type="term" value="P:negative regulation of DNA-templated transcription"/>
    <property type="evidence" value="ECO:0007669"/>
    <property type="project" value="InterPro"/>
</dbReference>
<dbReference type="Gene3D" id="1.10.10.10">
    <property type="entry name" value="Winged helix-like DNA-binding domain superfamily/Winged helix DNA-binding domain"/>
    <property type="match status" value="1"/>
</dbReference>
<name>A0A517U6F7_9BACT</name>
<evidence type="ECO:0000256" key="4">
    <source>
        <dbReference type="ARBA" id="ARBA00023163"/>
    </source>
</evidence>
<keyword evidence="7" id="KW-1185">Reference proteome</keyword>
<accession>A0A517U6F7</accession>